<sequence>MIPILRVKGFKICLGILFILVLVSIFSRLNNRDGIRQNAHVISGHVSSKIENFTYDNNSPFIFVGGMPRSGTTLMRIMMDAHPKVRCGEETRVIPRILSMRNQWQRSEKEWKRLKEAGVTEEVIDAAVTAFINNIIVGHGKPAERLCNKDPFTLKSTTYLAKVYPNGKFLLMIRDGRATIHSVISRKVTITGFNLDDFRQCMIRWNAGIEIMYKQCLEVGSSQCMLVHYEQLVLHPRKMMTKILTFLDLPWADSVLHHENFIGDKISLSKVERSSDQVVKPLNLDALTKWVGTIPEDVVKEMDQIAPMLRILGYDPNANPPNYGKPDEEVQKKTADLHRDAEKWYQKAIAAVNDPERVDKPLSV</sequence>
<reference evidence="2" key="1">
    <citation type="submission" date="2016-11" db="UniProtKB">
        <authorList>
            <consortium name="WormBaseParasite"/>
        </authorList>
    </citation>
    <scope>IDENTIFICATION</scope>
    <source>
        <strain evidence="2">KR3021</strain>
    </source>
</reference>
<proteinExistence type="predicted"/>
<dbReference type="WBParaSite" id="RSKR_0000896400.1">
    <property type="protein sequence ID" value="RSKR_0000896400.1"/>
    <property type="gene ID" value="RSKR_0000896400"/>
</dbReference>
<name>A0AC35U8K1_9BILA</name>
<protein>
    <submittedName>
        <fullName evidence="2">Protein-tyrosine sulfotransferase</fullName>
    </submittedName>
</protein>
<organism evidence="1 2">
    <name type="scientific">Rhabditophanes sp. KR3021</name>
    <dbReference type="NCBI Taxonomy" id="114890"/>
    <lineage>
        <taxon>Eukaryota</taxon>
        <taxon>Metazoa</taxon>
        <taxon>Ecdysozoa</taxon>
        <taxon>Nematoda</taxon>
        <taxon>Chromadorea</taxon>
        <taxon>Rhabditida</taxon>
        <taxon>Tylenchina</taxon>
        <taxon>Panagrolaimomorpha</taxon>
        <taxon>Strongyloidoidea</taxon>
        <taxon>Alloionematidae</taxon>
        <taxon>Rhabditophanes</taxon>
    </lineage>
</organism>
<evidence type="ECO:0000313" key="1">
    <source>
        <dbReference type="Proteomes" id="UP000095286"/>
    </source>
</evidence>
<accession>A0AC35U8K1</accession>
<dbReference type="Proteomes" id="UP000095286">
    <property type="component" value="Unplaced"/>
</dbReference>
<evidence type="ECO:0000313" key="2">
    <source>
        <dbReference type="WBParaSite" id="RSKR_0000896400.1"/>
    </source>
</evidence>